<dbReference type="PROSITE" id="PS50943">
    <property type="entry name" value="HTH_CROC1"/>
    <property type="match status" value="1"/>
</dbReference>
<organism evidence="3 4">
    <name type="scientific">Methylosinus sporium</name>
    <dbReference type="NCBI Taxonomy" id="428"/>
    <lineage>
        <taxon>Bacteria</taxon>
        <taxon>Pseudomonadati</taxon>
        <taxon>Pseudomonadota</taxon>
        <taxon>Alphaproteobacteria</taxon>
        <taxon>Hyphomicrobiales</taxon>
        <taxon>Methylocystaceae</taxon>
        <taxon>Methylosinus</taxon>
    </lineage>
</organism>
<feature type="domain" description="HTH cro/C1-type" evidence="2">
    <location>
        <begin position="17"/>
        <end position="66"/>
    </location>
</feature>
<dbReference type="Proteomes" id="UP000316781">
    <property type="component" value="Unassembled WGS sequence"/>
</dbReference>
<dbReference type="EMBL" id="VJMF01000013">
    <property type="protein sequence ID" value="TRL37319.1"/>
    <property type="molecule type" value="Genomic_DNA"/>
</dbReference>
<dbReference type="SUPFAM" id="SSF47413">
    <property type="entry name" value="lambda repressor-like DNA-binding domains"/>
    <property type="match status" value="1"/>
</dbReference>
<protein>
    <submittedName>
        <fullName evidence="3">HigA family addiction module antidote protein</fullName>
    </submittedName>
</protein>
<evidence type="ECO:0000259" key="2">
    <source>
        <dbReference type="PROSITE" id="PS50943"/>
    </source>
</evidence>
<dbReference type="Pfam" id="PF01381">
    <property type="entry name" value="HTH_3"/>
    <property type="match status" value="1"/>
</dbReference>
<accession>A0A549T618</accession>
<evidence type="ECO:0000313" key="4">
    <source>
        <dbReference type="Proteomes" id="UP000316781"/>
    </source>
</evidence>
<name>A0A549T618_METSR</name>
<keyword evidence="1" id="KW-0238">DNA-binding</keyword>
<dbReference type="RefSeq" id="WP_142861740.1">
    <property type="nucleotide sequence ID" value="NZ_VJMF01000013.1"/>
</dbReference>
<dbReference type="PANTHER" id="PTHR36924:SF1">
    <property type="entry name" value="ANTITOXIN HIGA-1"/>
    <property type="match status" value="1"/>
</dbReference>
<dbReference type="PANTHER" id="PTHR36924">
    <property type="entry name" value="ANTITOXIN HIGA-1"/>
    <property type="match status" value="1"/>
</dbReference>
<dbReference type="InterPro" id="IPR013430">
    <property type="entry name" value="Toxin_antidote_HigA"/>
</dbReference>
<dbReference type="Gene3D" id="1.10.260.40">
    <property type="entry name" value="lambda repressor-like DNA-binding domains"/>
    <property type="match status" value="1"/>
</dbReference>
<dbReference type="InterPro" id="IPR010982">
    <property type="entry name" value="Lambda_DNA-bd_dom_sf"/>
</dbReference>
<dbReference type="GO" id="GO:0003677">
    <property type="term" value="F:DNA binding"/>
    <property type="evidence" value="ECO:0007669"/>
    <property type="project" value="UniProtKB-KW"/>
</dbReference>
<gene>
    <name evidence="3" type="ORF">FM996_02800</name>
</gene>
<evidence type="ECO:0000313" key="3">
    <source>
        <dbReference type="EMBL" id="TRL37319.1"/>
    </source>
</evidence>
<dbReference type="NCBIfam" id="TIGR02607">
    <property type="entry name" value="antidote_HigA"/>
    <property type="match status" value="1"/>
</dbReference>
<dbReference type="InterPro" id="IPR001387">
    <property type="entry name" value="Cro/C1-type_HTH"/>
</dbReference>
<reference evidence="3 4" key="1">
    <citation type="submission" date="2019-07" db="EMBL/GenBank/DDBJ databases">
        <title>Ln-dependent methylotrophs.</title>
        <authorList>
            <person name="Tani A."/>
        </authorList>
    </citation>
    <scope>NUCLEOTIDE SEQUENCE [LARGE SCALE GENOMIC DNA]</scope>
    <source>
        <strain evidence="3 4">SM89A</strain>
    </source>
</reference>
<evidence type="ECO:0000256" key="1">
    <source>
        <dbReference type="ARBA" id="ARBA00023125"/>
    </source>
</evidence>
<dbReference type="SMART" id="SM00530">
    <property type="entry name" value="HTH_XRE"/>
    <property type="match status" value="1"/>
</dbReference>
<dbReference type="AlphaFoldDB" id="A0A549T618"/>
<comment type="caution">
    <text evidence="3">The sequence shown here is derived from an EMBL/GenBank/DDBJ whole genome shotgun (WGS) entry which is preliminary data.</text>
</comment>
<proteinExistence type="predicted"/>
<sequence length="94" mass="10120">MMKNPAHPGGLIRDNIEALGLSVAEAAKGLGVTRQQLYRLINGHHGLTPEMALRLEQAFGGSADAWMRMQIAYDLARARARASVSIARLAPKVA</sequence>
<dbReference type="CDD" id="cd00093">
    <property type="entry name" value="HTH_XRE"/>
    <property type="match status" value="1"/>
</dbReference>